<dbReference type="RefSeq" id="WP_068459825.1">
    <property type="nucleotide sequence ID" value="NZ_LMTR01000028.1"/>
</dbReference>
<feature type="compositionally biased region" description="Polar residues" evidence="1">
    <location>
        <begin position="58"/>
        <end position="68"/>
    </location>
</feature>
<evidence type="ECO:0000256" key="1">
    <source>
        <dbReference type="SAM" id="MobiDB-lite"/>
    </source>
</evidence>
<evidence type="ECO:0000259" key="2">
    <source>
        <dbReference type="Pfam" id="PF01844"/>
    </source>
</evidence>
<accession>A0A120CXC5</accession>
<dbReference type="Proteomes" id="UP000059074">
    <property type="component" value="Unassembled WGS sequence"/>
</dbReference>
<dbReference type="EMBL" id="LMTR01000028">
    <property type="protein sequence ID" value="KWT70707.1"/>
    <property type="molecule type" value="Genomic_DNA"/>
</dbReference>
<dbReference type="CDD" id="cd00085">
    <property type="entry name" value="HNHc"/>
    <property type="match status" value="1"/>
</dbReference>
<dbReference type="PATRIC" id="fig|121290.4.peg.3452"/>
<evidence type="ECO:0000313" key="4">
    <source>
        <dbReference type="Proteomes" id="UP000059074"/>
    </source>
</evidence>
<feature type="domain" description="HNH" evidence="2">
    <location>
        <begin position="45"/>
        <end position="80"/>
    </location>
</feature>
<dbReference type="GO" id="GO:0008270">
    <property type="term" value="F:zinc ion binding"/>
    <property type="evidence" value="ECO:0007669"/>
    <property type="project" value="InterPro"/>
</dbReference>
<sequence length="166" mass="18978">MTTKRRSLSKVEKLAAALLQIKRGSEWLIPEPLRSSGTAEEIASYPIEWDHRIPLASGGTNDVRNMQPLSPEAHKAKTRRDIANIARARRLTKKQSECRRKLVAKEHGEPTRERNGKRKSQMEYTRLKHRFKRRFDGSIVPRWPAERSGEEDEVYGAKGGGECSET</sequence>
<dbReference type="OrthoDB" id="7993590at2"/>
<feature type="compositionally biased region" description="Gly residues" evidence="1">
    <location>
        <begin position="157"/>
        <end position="166"/>
    </location>
</feature>
<feature type="compositionally biased region" description="Basic and acidic residues" evidence="1">
    <location>
        <begin position="103"/>
        <end position="114"/>
    </location>
</feature>
<dbReference type="GO" id="GO:0004519">
    <property type="term" value="F:endonuclease activity"/>
    <property type="evidence" value="ECO:0007669"/>
    <property type="project" value="InterPro"/>
</dbReference>
<feature type="region of interest" description="Disordered" evidence="1">
    <location>
        <begin position="58"/>
        <end position="78"/>
    </location>
</feature>
<feature type="region of interest" description="Disordered" evidence="1">
    <location>
        <begin position="103"/>
        <end position="125"/>
    </location>
</feature>
<comment type="caution">
    <text evidence="3">The sequence shown here is derived from an EMBL/GenBank/DDBJ whole genome shotgun (WGS) entry which is preliminary data.</text>
</comment>
<reference evidence="3 4" key="1">
    <citation type="submission" date="2015-10" db="EMBL/GenBank/DDBJ databases">
        <title>Transcriptomic analysis of a linuron degrading triple-species bacterial consortium.</title>
        <authorList>
            <person name="Albers P."/>
        </authorList>
    </citation>
    <scope>NUCLEOTIDE SEQUENCE [LARGE SCALE GENOMIC DNA]</scope>
    <source>
        <strain evidence="3 4">WDL6</strain>
    </source>
</reference>
<dbReference type="InterPro" id="IPR002711">
    <property type="entry name" value="HNH"/>
</dbReference>
<dbReference type="Gene3D" id="1.10.30.50">
    <property type="match status" value="1"/>
</dbReference>
<protein>
    <recommendedName>
        <fullName evidence="2">HNH domain-containing protein</fullName>
    </recommendedName>
</protein>
<organism evidence="3 4">
    <name type="scientific">Hyphomicrobium sulfonivorans</name>
    <dbReference type="NCBI Taxonomy" id="121290"/>
    <lineage>
        <taxon>Bacteria</taxon>
        <taxon>Pseudomonadati</taxon>
        <taxon>Pseudomonadota</taxon>
        <taxon>Alphaproteobacteria</taxon>
        <taxon>Hyphomicrobiales</taxon>
        <taxon>Hyphomicrobiaceae</taxon>
        <taxon>Hyphomicrobium</taxon>
    </lineage>
</organism>
<evidence type="ECO:0000313" key="3">
    <source>
        <dbReference type="EMBL" id="KWT70707.1"/>
    </source>
</evidence>
<name>A0A120CXC5_HYPSL</name>
<keyword evidence="4" id="KW-1185">Reference proteome</keyword>
<dbReference type="STRING" id="121290.APY04_0768"/>
<dbReference type="Pfam" id="PF01844">
    <property type="entry name" value="HNH"/>
    <property type="match status" value="1"/>
</dbReference>
<proteinExistence type="predicted"/>
<feature type="region of interest" description="Disordered" evidence="1">
    <location>
        <begin position="141"/>
        <end position="166"/>
    </location>
</feature>
<dbReference type="AlphaFoldDB" id="A0A120CXC5"/>
<gene>
    <name evidence="3" type="ORF">APY04_0768</name>
</gene>
<dbReference type="InterPro" id="IPR003615">
    <property type="entry name" value="HNH_nuc"/>
</dbReference>
<dbReference type="GO" id="GO:0003676">
    <property type="term" value="F:nucleic acid binding"/>
    <property type="evidence" value="ECO:0007669"/>
    <property type="project" value="InterPro"/>
</dbReference>